<accession>A0A6L2JMQ4</accession>
<sequence>MTRLLTDLCREVTDATRDKVGLIEEVKQLGVAAQGLNSLAYLRILRDEDLGKARSIMDLIKDYDQLVSSLCLGL</sequence>
<reference evidence="1" key="1">
    <citation type="journal article" date="2019" name="Sci. Rep.">
        <title>Draft genome of Tanacetum cinerariifolium, the natural source of mosquito coil.</title>
        <authorList>
            <person name="Yamashiro T."/>
            <person name="Shiraishi A."/>
            <person name="Satake H."/>
            <person name="Nakayama K."/>
        </authorList>
    </citation>
    <scope>NUCLEOTIDE SEQUENCE</scope>
</reference>
<organism evidence="1">
    <name type="scientific">Tanacetum cinerariifolium</name>
    <name type="common">Dalmatian daisy</name>
    <name type="synonym">Chrysanthemum cinerariifolium</name>
    <dbReference type="NCBI Taxonomy" id="118510"/>
    <lineage>
        <taxon>Eukaryota</taxon>
        <taxon>Viridiplantae</taxon>
        <taxon>Streptophyta</taxon>
        <taxon>Embryophyta</taxon>
        <taxon>Tracheophyta</taxon>
        <taxon>Spermatophyta</taxon>
        <taxon>Magnoliopsida</taxon>
        <taxon>eudicotyledons</taxon>
        <taxon>Gunneridae</taxon>
        <taxon>Pentapetalae</taxon>
        <taxon>asterids</taxon>
        <taxon>campanulids</taxon>
        <taxon>Asterales</taxon>
        <taxon>Asteraceae</taxon>
        <taxon>Asteroideae</taxon>
        <taxon>Anthemideae</taxon>
        <taxon>Anthemidinae</taxon>
        <taxon>Tanacetum</taxon>
    </lineage>
</organism>
<comment type="caution">
    <text evidence="1">The sequence shown here is derived from an EMBL/GenBank/DDBJ whole genome shotgun (WGS) entry which is preliminary data.</text>
</comment>
<proteinExistence type="predicted"/>
<evidence type="ECO:0000313" key="1">
    <source>
        <dbReference type="EMBL" id="GEU38331.1"/>
    </source>
</evidence>
<dbReference type="AlphaFoldDB" id="A0A6L2JMQ4"/>
<dbReference type="EMBL" id="BKCJ010001039">
    <property type="protein sequence ID" value="GEU38331.1"/>
    <property type="molecule type" value="Genomic_DNA"/>
</dbReference>
<gene>
    <name evidence="1" type="ORF">Tci_010309</name>
</gene>
<name>A0A6L2JMQ4_TANCI</name>
<protein>
    <submittedName>
        <fullName evidence="1">Uncharacterized protein</fullName>
    </submittedName>
</protein>